<evidence type="ECO:0000256" key="5">
    <source>
        <dbReference type="ARBA" id="ARBA00023136"/>
    </source>
</evidence>
<dbReference type="InterPro" id="IPR025857">
    <property type="entry name" value="MacB_PCD"/>
</dbReference>
<evidence type="ECO:0000256" key="2">
    <source>
        <dbReference type="ARBA" id="ARBA00022475"/>
    </source>
</evidence>
<keyword evidence="5 6" id="KW-0472">Membrane</keyword>
<feature type="transmembrane region" description="Helical" evidence="6">
    <location>
        <begin position="234"/>
        <end position="256"/>
    </location>
</feature>
<evidence type="ECO:0000256" key="1">
    <source>
        <dbReference type="ARBA" id="ARBA00004651"/>
    </source>
</evidence>
<feature type="domain" description="ABC3 transporter permease C-terminal" evidence="7">
    <location>
        <begin position="194"/>
        <end position="297"/>
    </location>
</feature>
<feature type="domain" description="MacB-like periplasmic core" evidence="8">
    <location>
        <begin position="30"/>
        <end position="115"/>
    </location>
</feature>
<dbReference type="GO" id="GO:0005886">
    <property type="term" value="C:plasma membrane"/>
    <property type="evidence" value="ECO:0007669"/>
    <property type="project" value="UniProtKB-SubCell"/>
</dbReference>
<feature type="transmembrane region" description="Helical" evidence="6">
    <location>
        <begin position="190"/>
        <end position="213"/>
    </location>
</feature>
<dbReference type="GO" id="GO:0016787">
    <property type="term" value="F:hydrolase activity"/>
    <property type="evidence" value="ECO:0007669"/>
    <property type="project" value="UniProtKB-KW"/>
</dbReference>
<dbReference type="GO" id="GO:0005524">
    <property type="term" value="F:ATP binding"/>
    <property type="evidence" value="ECO:0007669"/>
    <property type="project" value="UniProtKB-KW"/>
</dbReference>
<evidence type="ECO:0000259" key="7">
    <source>
        <dbReference type="Pfam" id="PF02687"/>
    </source>
</evidence>
<evidence type="ECO:0000313" key="10">
    <source>
        <dbReference type="Proteomes" id="UP000680038"/>
    </source>
</evidence>
<reference evidence="9" key="1">
    <citation type="submission" date="2021-04" db="EMBL/GenBank/DDBJ databases">
        <authorList>
            <person name="Rodrigo-Torres L."/>
            <person name="Arahal R. D."/>
            <person name="Lucena T."/>
        </authorList>
    </citation>
    <scope>NUCLEOTIDE SEQUENCE</scope>
    <source>
        <strain evidence="9">CECT 9275</strain>
    </source>
</reference>
<keyword evidence="3 6" id="KW-0812">Transmembrane</keyword>
<dbReference type="EMBL" id="CAJRAF010000002">
    <property type="protein sequence ID" value="CAG5012183.1"/>
    <property type="molecule type" value="Genomic_DNA"/>
</dbReference>
<gene>
    <name evidence="9" type="primary">macB_4</name>
    <name evidence="9" type="ORF">DYBT9275_05124</name>
</gene>
<evidence type="ECO:0000256" key="4">
    <source>
        <dbReference type="ARBA" id="ARBA00022989"/>
    </source>
</evidence>
<keyword evidence="9" id="KW-0547">Nucleotide-binding</keyword>
<proteinExistence type="predicted"/>
<keyword evidence="9" id="KW-0067">ATP-binding</keyword>
<dbReference type="Proteomes" id="UP000680038">
    <property type="component" value="Unassembled WGS sequence"/>
</dbReference>
<name>A0A916JHB3_9BACT</name>
<dbReference type="PANTHER" id="PTHR30572:SF18">
    <property type="entry name" value="ABC-TYPE MACROLIDE FAMILY EXPORT SYSTEM PERMEASE COMPONENT 2"/>
    <property type="match status" value="1"/>
</dbReference>
<dbReference type="EC" id="3.6.3.-" evidence="9"/>
<comment type="subcellular location">
    <subcellularLocation>
        <location evidence="1">Cell membrane</location>
        <topology evidence="1">Multi-pass membrane protein</topology>
    </subcellularLocation>
</comment>
<accession>A0A916JHB3</accession>
<dbReference type="Pfam" id="PF12704">
    <property type="entry name" value="MacB_PCD"/>
    <property type="match status" value="1"/>
</dbReference>
<dbReference type="PANTHER" id="PTHR30572">
    <property type="entry name" value="MEMBRANE COMPONENT OF TRANSPORTER-RELATED"/>
    <property type="match status" value="1"/>
</dbReference>
<keyword evidence="4 6" id="KW-1133">Transmembrane helix</keyword>
<dbReference type="AlphaFoldDB" id="A0A916JHB3"/>
<evidence type="ECO:0000256" key="3">
    <source>
        <dbReference type="ARBA" id="ARBA00022692"/>
    </source>
</evidence>
<dbReference type="Pfam" id="PF02687">
    <property type="entry name" value="FtsX"/>
    <property type="match status" value="1"/>
</dbReference>
<feature type="transmembrane region" description="Helical" evidence="6">
    <location>
        <begin position="276"/>
        <end position="296"/>
    </location>
</feature>
<comment type="caution">
    <text evidence="9">The sequence shown here is derived from an EMBL/GenBank/DDBJ whole genome shotgun (WGS) entry which is preliminary data.</text>
</comment>
<dbReference type="InterPro" id="IPR003838">
    <property type="entry name" value="ABC3_permease_C"/>
</dbReference>
<keyword evidence="9" id="KW-0378">Hydrolase</keyword>
<keyword evidence="2" id="KW-1003">Cell membrane</keyword>
<dbReference type="InterPro" id="IPR050250">
    <property type="entry name" value="Macrolide_Exporter_MacB"/>
</dbReference>
<dbReference type="GO" id="GO:0022857">
    <property type="term" value="F:transmembrane transporter activity"/>
    <property type="evidence" value="ECO:0007669"/>
    <property type="project" value="TreeGrafter"/>
</dbReference>
<keyword evidence="10" id="KW-1185">Reference proteome</keyword>
<organism evidence="9 10">
    <name type="scientific">Dyadobacter helix</name>
    <dbReference type="NCBI Taxonomy" id="2822344"/>
    <lineage>
        <taxon>Bacteria</taxon>
        <taxon>Pseudomonadati</taxon>
        <taxon>Bacteroidota</taxon>
        <taxon>Cytophagia</taxon>
        <taxon>Cytophagales</taxon>
        <taxon>Spirosomataceae</taxon>
        <taxon>Dyadobacter</taxon>
    </lineage>
</organism>
<dbReference type="RefSeq" id="WP_229252936.1">
    <property type="nucleotide sequence ID" value="NZ_CAJRAF010000002.1"/>
</dbReference>
<protein>
    <submittedName>
        <fullName evidence="9">Macrolide export ATP-binding/permease protein MacB</fullName>
        <ecNumber evidence="9">3.6.3.-</ecNumber>
    </submittedName>
</protein>
<evidence type="ECO:0000256" key="6">
    <source>
        <dbReference type="SAM" id="Phobius"/>
    </source>
</evidence>
<sequence>MKSELNRLSGIDNVTFFDTPPASDAIGRSNVQFDTRPEHEQFMISIKAVDNQYVPMFKIPLLAGRNLNPSDTIREYLLNETAIKALGLKTIDDAIGKAATINGRRGTVVGVVKDFHFRSLRTAIEPLGMTTRGEAYGSCGLKINLSDMSSTIARLETEWTKIYPSYIFTYRFMDEDVERLYKLDNVLLRLIQAFAVVAIFVGCLGLYGLVSFMATQKTKEIGVRKVLGAKTSDVLWLFGKEFLQLLLIAFLLAAPLGWWFTNSWLNDFAYHIEPGVGIFVLAIIITVLVTFFTVGFRSVKASLANPIKTLRSE</sequence>
<evidence type="ECO:0000313" key="9">
    <source>
        <dbReference type="EMBL" id="CAG5012183.1"/>
    </source>
</evidence>
<evidence type="ECO:0000259" key="8">
    <source>
        <dbReference type="Pfam" id="PF12704"/>
    </source>
</evidence>